<evidence type="ECO:0000313" key="2">
    <source>
        <dbReference type="Proteomes" id="UP000250266"/>
    </source>
</evidence>
<gene>
    <name evidence="1" type="ORF">K432DRAFT_384898</name>
</gene>
<dbReference type="EMBL" id="KV745147">
    <property type="protein sequence ID" value="OCK77193.1"/>
    <property type="molecule type" value="Genomic_DNA"/>
</dbReference>
<proteinExistence type="predicted"/>
<keyword evidence="2" id="KW-1185">Reference proteome</keyword>
<evidence type="ECO:0000313" key="1">
    <source>
        <dbReference type="EMBL" id="OCK77193.1"/>
    </source>
</evidence>
<dbReference type="AlphaFoldDB" id="A0A8E2JCB4"/>
<reference evidence="1 2" key="1">
    <citation type="journal article" date="2016" name="Nat. Commun.">
        <title>Ectomycorrhizal ecology is imprinted in the genome of the dominant symbiotic fungus Cenococcum geophilum.</title>
        <authorList>
            <consortium name="DOE Joint Genome Institute"/>
            <person name="Peter M."/>
            <person name="Kohler A."/>
            <person name="Ohm R.A."/>
            <person name="Kuo A."/>
            <person name="Krutzmann J."/>
            <person name="Morin E."/>
            <person name="Arend M."/>
            <person name="Barry K.W."/>
            <person name="Binder M."/>
            <person name="Choi C."/>
            <person name="Clum A."/>
            <person name="Copeland A."/>
            <person name="Grisel N."/>
            <person name="Haridas S."/>
            <person name="Kipfer T."/>
            <person name="LaButti K."/>
            <person name="Lindquist E."/>
            <person name="Lipzen A."/>
            <person name="Maire R."/>
            <person name="Meier B."/>
            <person name="Mihaltcheva S."/>
            <person name="Molinier V."/>
            <person name="Murat C."/>
            <person name="Poggeler S."/>
            <person name="Quandt C.A."/>
            <person name="Sperisen C."/>
            <person name="Tritt A."/>
            <person name="Tisserant E."/>
            <person name="Crous P.W."/>
            <person name="Henrissat B."/>
            <person name="Nehls U."/>
            <person name="Egli S."/>
            <person name="Spatafora J.W."/>
            <person name="Grigoriev I.V."/>
            <person name="Martin F.M."/>
        </authorList>
    </citation>
    <scope>NUCLEOTIDE SEQUENCE [LARGE SCALE GENOMIC DNA]</scope>
    <source>
        <strain evidence="1 2">CBS 459.81</strain>
    </source>
</reference>
<name>A0A8E2JCB4_9PEZI</name>
<accession>A0A8E2JCB4</accession>
<sequence length="89" mass="9716">MAGLLTDLALMSTFPCPLIARSHVVRRQWREKESGMVSLITLFYTSPILSNSSMFCIPCTPATNTSNLPSAARVSVAIALQNVTTRIVF</sequence>
<dbReference type="Proteomes" id="UP000250266">
    <property type="component" value="Unassembled WGS sequence"/>
</dbReference>
<protein>
    <submittedName>
        <fullName evidence="1">Uncharacterized protein</fullName>
    </submittedName>
</protein>
<organism evidence="1 2">
    <name type="scientific">Lepidopterella palustris CBS 459.81</name>
    <dbReference type="NCBI Taxonomy" id="1314670"/>
    <lineage>
        <taxon>Eukaryota</taxon>
        <taxon>Fungi</taxon>
        <taxon>Dikarya</taxon>
        <taxon>Ascomycota</taxon>
        <taxon>Pezizomycotina</taxon>
        <taxon>Dothideomycetes</taxon>
        <taxon>Pleosporomycetidae</taxon>
        <taxon>Mytilinidiales</taxon>
        <taxon>Argynnaceae</taxon>
        <taxon>Lepidopterella</taxon>
    </lineage>
</organism>